<dbReference type="Pfam" id="PF06629">
    <property type="entry name" value="MipA"/>
    <property type="match status" value="1"/>
</dbReference>
<evidence type="ECO:0000256" key="4">
    <source>
        <dbReference type="ARBA" id="ARBA00023136"/>
    </source>
</evidence>
<comment type="subcellular location">
    <subcellularLocation>
        <location evidence="1">Cell outer membrane</location>
    </subcellularLocation>
</comment>
<name>A0A916WCL6_9BURK</name>
<comment type="caution">
    <text evidence="6">The sequence shown here is derived from an EMBL/GenBank/DDBJ whole genome shotgun (WGS) entry which is preliminary data.</text>
</comment>
<dbReference type="GO" id="GO:0009252">
    <property type="term" value="P:peptidoglycan biosynthetic process"/>
    <property type="evidence" value="ECO:0007669"/>
    <property type="project" value="TreeGrafter"/>
</dbReference>
<dbReference type="EMBL" id="BMIG01000002">
    <property type="protein sequence ID" value="GGA88820.1"/>
    <property type="molecule type" value="Genomic_DNA"/>
</dbReference>
<dbReference type="AlphaFoldDB" id="A0A916WCL6"/>
<dbReference type="Proteomes" id="UP000620596">
    <property type="component" value="Unassembled WGS sequence"/>
</dbReference>
<reference evidence="6" key="1">
    <citation type="journal article" date="2014" name="Int. J. Syst. Evol. Microbiol.">
        <title>Complete genome sequence of Corynebacterium casei LMG S-19264T (=DSM 44701T), isolated from a smear-ripened cheese.</title>
        <authorList>
            <consortium name="US DOE Joint Genome Institute (JGI-PGF)"/>
            <person name="Walter F."/>
            <person name="Albersmeier A."/>
            <person name="Kalinowski J."/>
            <person name="Ruckert C."/>
        </authorList>
    </citation>
    <scope>NUCLEOTIDE SEQUENCE</scope>
    <source>
        <strain evidence="6">CGMCC 1.15322</strain>
    </source>
</reference>
<protein>
    <submittedName>
        <fullName evidence="6">Uncharacterized protein</fullName>
    </submittedName>
</protein>
<reference evidence="6" key="2">
    <citation type="submission" date="2020-09" db="EMBL/GenBank/DDBJ databases">
        <authorList>
            <person name="Sun Q."/>
            <person name="Zhou Y."/>
        </authorList>
    </citation>
    <scope>NUCLEOTIDE SEQUENCE</scope>
    <source>
        <strain evidence="6">CGMCC 1.15322</strain>
    </source>
</reference>
<accession>A0A916WCL6</accession>
<keyword evidence="5" id="KW-0998">Cell outer membrane</keyword>
<organism evidence="6 7">
    <name type="scientific">Polaromonas eurypsychrophila</name>
    <dbReference type="NCBI Taxonomy" id="1614635"/>
    <lineage>
        <taxon>Bacteria</taxon>
        <taxon>Pseudomonadati</taxon>
        <taxon>Pseudomonadota</taxon>
        <taxon>Betaproteobacteria</taxon>
        <taxon>Burkholderiales</taxon>
        <taxon>Comamonadaceae</taxon>
        <taxon>Polaromonas</taxon>
    </lineage>
</organism>
<keyword evidence="3" id="KW-0732">Signal</keyword>
<sequence>MRAEQSPYVGGGTRYDLLPLYLYEGKRVFLHGSRAGLKLLDDGAQRVDIFLDQRFEGYADDRIPPSLAGMAERGSGLDAGVSYRYRQPWGTVQAEFLQDAAGFSKGSELRLSYAYDWRSGRLALRPNLTVAARSAKLNNYYYGVRPG</sequence>
<comment type="similarity">
    <text evidence="2">Belongs to the MipA/OmpV family.</text>
</comment>
<evidence type="ECO:0000313" key="7">
    <source>
        <dbReference type="Proteomes" id="UP000620596"/>
    </source>
</evidence>
<dbReference type="InterPro" id="IPR010583">
    <property type="entry name" value="MipA"/>
</dbReference>
<evidence type="ECO:0000256" key="3">
    <source>
        <dbReference type="ARBA" id="ARBA00022729"/>
    </source>
</evidence>
<keyword evidence="7" id="KW-1185">Reference proteome</keyword>
<dbReference type="PANTHER" id="PTHR38776">
    <property type="entry name" value="MLTA-INTERACTING PROTEIN-RELATED"/>
    <property type="match status" value="1"/>
</dbReference>
<dbReference type="PANTHER" id="PTHR38776:SF1">
    <property type="entry name" value="MLTA-INTERACTING PROTEIN-RELATED"/>
    <property type="match status" value="1"/>
</dbReference>
<proteinExistence type="inferred from homology"/>
<evidence type="ECO:0000256" key="1">
    <source>
        <dbReference type="ARBA" id="ARBA00004442"/>
    </source>
</evidence>
<evidence type="ECO:0000313" key="6">
    <source>
        <dbReference type="EMBL" id="GGA88820.1"/>
    </source>
</evidence>
<dbReference type="GO" id="GO:0009279">
    <property type="term" value="C:cell outer membrane"/>
    <property type="evidence" value="ECO:0007669"/>
    <property type="project" value="UniProtKB-SubCell"/>
</dbReference>
<gene>
    <name evidence="6" type="ORF">GCM10011496_06980</name>
</gene>
<keyword evidence="4" id="KW-0472">Membrane</keyword>
<evidence type="ECO:0000256" key="5">
    <source>
        <dbReference type="ARBA" id="ARBA00023237"/>
    </source>
</evidence>
<evidence type="ECO:0000256" key="2">
    <source>
        <dbReference type="ARBA" id="ARBA00005722"/>
    </source>
</evidence>